<feature type="transmembrane region" description="Helical" evidence="1">
    <location>
        <begin position="70"/>
        <end position="89"/>
    </location>
</feature>
<accession>A0A1H1W579</accession>
<keyword evidence="1" id="KW-0472">Membrane</keyword>
<protein>
    <submittedName>
        <fullName evidence="2">Uncharacterized protein</fullName>
    </submittedName>
</protein>
<keyword evidence="1" id="KW-1133">Transmembrane helix</keyword>
<sequence length="99" mass="10909">MTGTLISLISILVGIVSANLWGFLYKTYSFGVIGNTLVGVFGSILFIKTFGRLGFNPWSIMNDGDFDGFLLMVNLVVSALGSIILMILVKKMYFRMNKS</sequence>
<keyword evidence="3" id="KW-1185">Reference proteome</keyword>
<reference evidence="2 3" key="1">
    <citation type="submission" date="2016-10" db="EMBL/GenBank/DDBJ databases">
        <authorList>
            <person name="Varghese N."/>
            <person name="Submissions S."/>
        </authorList>
    </citation>
    <scope>NUCLEOTIDE SEQUENCE [LARGE SCALE GENOMIC DNA]</scope>
    <source>
        <strain evidence="2 3">RHA_55</strain>
    </source>
</reference>
<gene>
    <name evidence="2" type="ORF">SAMN04489797_2765</name>
</gene>
<keyword evidence="1" id="KW-0812">Transmembrane</keyword>
<dbReference type="RefSeq" id="WP_157724104.1">
    <property type="nucleotide sequence ID" value="NZ_JBLXAG010000025.1"/>
</dbReference>
<feature type="transmembrane region" description="Helical" evidence="1">
    <location>
        <begin position="32"/>
        <end position="50"/>
    </location>
</feature>
<feature type="transmembrane region" description="Helical" evidence="1">
    <location>
        <begin position="6"/>
        <end position="25"/>
    </location>
</feature>
<evidence type="ECO:0000313" key="3">
    <source>
        <dbReference type="Proteomes" id="UP000198963"/>
    </source>
</evidence>
<dbReference type="AlphaFoldDB" id="A0A1H1W579"/>
<dbReference type="Proteomes" id="UP000198963">
    <property type="component" value="Chromosome I"/>
</dbReference>
<evidence type="ECO:0000256" key="1">
    <source>
        <dbReference type="SAM" id="Phobius"/>
    </source>
</evidence>
<dbReference type="EMBL" id="LT629774">
    <property type="protein sequence ID" value="SDS92307.1"/>
    <property type="molecule type" value="Genomic_DNA"/>
</dbReference>
<name>A0A1H1W579_9FLAO</name>
<dbReference type="STRING" id="1249933.SAMN04489797_2765"/>
<proteinExistence type="predicted"/>
<evidence type="ECO:0000313" key="2">
    <source>
        <dbReference type="EMBL" id="SDS92307.1"/>
    </source>
</evidence>
<organism evidence="2 3">
    <name type="scientific">Winogradskyella sediminis</name>
    <dbReference type="NCBI Taxonomy" id="1382466"/>
    <lineage>
        <taxon>Bacteria</taxon>
        <taxon>Pseudomonadati</taxon>
        <taxon>Bacteroidota</taxon>
        <taxon>Flavobacteriia</taxon>
        <taxon>Flavobacteriales</taxon>
        <taxon>Flavobacteriaceae</taxon>
        <taxon>Winogradskyella</taxon>
    </lineage>
</organism>